<evidence type="ECO:0000256" key="8">
    <source>
        <dbReference type="ARBA" id="ARBA00023136"/>
    </source>
</evidence>
<keyword evidence="14" id="KW-1185">Reference proteome</keyword>
<keyword evidence="3" id="KW-1003">Cell membrane</keyword>
<evidence type="ECO:0000256" key="10">
    <source>
        <dbReference type="SAM" id="Phobius"/>
    </source>
</evidence>
<evidence type="ECO:0000313" key="13">
    <source>
        <dbReference type="EMBL" id="SDM48846.1"/>
    </source>
</evidence>
<dbReference type="GO" id="GO:0017004">
    <property type="term" value="P:cytochrome complex assembly"/>
    <property type="evidence" value="ECO:0007669"/>
    <property type="project" value="UniProtKB-KW"/>
</dbReference>
<dbReference type="InterPro" id="IPR003568">
    <property type="entry name" value="Cyt_c_biogenesis_CcmF"/>
</dbReference>
<evidence type="ECO:0000256" key="2">
    <source>
        <dbReference type="ARBA" id="ARBA00009186"/>
    </source>
</evidence>
<dbReference type="GO" id="GO:0005886">
    <property type="term" value="C:plasma membrane"/>
    <property type="evidence" value="ECO:0007669"/>
    <property type="project" value="UniProtKB-SubCell"/>
</dbReference>
<evidence type="ECO:0000256" key="6">
    <source>
        <dbReference type="ARBA" id="ARBA00022748"/>
    </source>
</evidence>
<evidence type="ECO:0000256" key="3">
    <source>
        <dbReference type="ARBA" id="ARBA00022475"/>
    </source>
</evidence>
<dbReference type="Pfam" id="PF16327">
    <property type="entry name" value="CcmF_C"/>
    <property type="match status" value="1"/>
</dbReference>
<feature type="transmembrane region" description="Helical" evidence="10">
    <location>
        <begin position="42"/>
        <end position="63"/>
    </location>
</feature>
<keyword evidence="4" id="KW-0997">Cell inner membrane</keyword>
<keyword evidence="7 10" id="KW-1133">Transmembrane helix</keyword>
<name>A0A1G9TM55_9PROT</name>
<dbReference type="PRINTS" id="PR01410">
    <property type="entry name" value="CCBIOGENESIS"/>
</dbReference>
<evidence type="ECO:0000313" key="14">
    <source>
        <dbReference type="Proteomes" id="UP000199759"/>
    </source>
</evidence>
<comment type="function">
    <text evidence="9">Required for the biogenesis of c-type cytochromes. Possible subunit of a heme lyase.</text>
</comment>
<feature type="transmembrane region" description="Helical" evidence="10">
    <location>
        <begin position="425"/>
        <end position="443"/>
    </location>
</feature>
<gene>
    <name evidence="13" type="ORF">SAMN04488568_11255</name>
</gene>
<dbReference type="InterPro" id="IPR002541">
    <property type="entry name" value="Cyt_c_assembly"/>
</dbReference>
<comment type="subcellular location">
    <subcellularLocation>
        <location evidence="1">Cell inner membrane</location>
        <topology evidence="1">Multi-pass membrane protein</topology>
    </subcellularLocation>
</comment>
<dbReference type="PANTHER" id="PTHR43653">
    <property type="entry name" value="CYTOCHROME C ASSEMBLY PROTEIN-RELATED"/>
    <property type="match status" value="1"/>
</dbReference>
<feature type="transmembrane region" description="Helical" evidence="10">
    <location>
        <begin position="249"/>
        <end position="265"/>
    </location>
</feature>
<feature type="domain" description="Cytochrome c assembly protein" evidence="11">
    <location>
        <begin position="89"/>
        <end position="295"/>
    </location>
</feature>
<dbReference type="STRING" id="144026.SAMN04488568_11255"/>
<sequence length="664" mass="71490">MIAELGQAALILAFVVALLQAVLGFAGVAVRDPVFHGFARAGAMAQFVLIASAFACLTALFVVSDFSVLVVAQNSHTLKPFLYKLSGVWGNHEGSMLLWALILTGYTGALALLGQHVAPRLITLTFSVQSLITAAFLAFLIFTSNPFARLFPVPLDGADLNPLLQDPGLASHPPMLYAGYVGFSITFSFAVAALIEGRVDARWARIVRPWALTAWTFLTVGIALGASWAYYELGWGGWWAWDPVENASLMPWLAGTAFIHSLRVMEKRDTLKAWTILLALLTFSLSLAGTFLVRSGIITSVHAFAVDPERGVFILGILILVIGGSLVLYGLRAGHLKPTGVFAEVSRESTLLVNNLFLAAACALVFFGTFYPLFITTVSDETISIGAPFYHATFIPMMAVLFLLVPVSGMLAWKRGKLGPIAKKLAPAFIAALVAGLIALWIAEREVVAGAIGSALAVWVGLGVLLDLKSRVKLFEVDLAASWARAKRLPAGIWGMIVAHFGLAVLIFAVTGVSAWKDEASAFLMPGQAFELDGYSIELVDVVRSDRENFVSQAGTLAISRDGRELGHMVAERRFYPVREMATTESAIRTRLDGDLYVTIGEGVEGRGWAVHAYIYPLAVWLWIGSALLTLGGLLALGDRGRRALTSRDLAKRKPGEKTGAETP</sequence>
<dbReference type="InterPro" id="IPR003567">
    <property type="entry name" value="Cyt_c_biogenesis"/>
</dbReference>
<feature type="transmembrane region" description="Helical" evidence="10">
    <location>
        <begin position="394"/>
        <end position="413"/>
    </location>
</feature>
<dbReference type="GO" id="GO:0015232">
    <property type="term" value="F:heme transmembrane transporter activity"/>
    <property type="evidence" value="ECO:0007669"/>
    <property type="project" value="InterPro"/>
</dbReference>
<feature type="transmembrane region" description="Helical" evidence="10">
    <location>
        <begin position="6"/>
        <end position="30"/>
    </location>
</feature>
<feature type="domain" description="Cytochrome c-type biogenesis protein CcmF C-terminal" evidence="12">
    <location>
        <begin position="315"/>
        <end position="640"/>
    </location>
</feature>
<dbReference type="RefSeq" id="WP_091770452.1">
    <property type="nucleotide sequence ID" value="NZ_FNHG01000012.1"/>
</dbReference>
<feature type="transmembrane region" description="Helical" evidence="10">
    <location>
        <begin position="121"/>
        <end position="142"/>
    </location>
</feature>
<keyword evidence="8 10" id="KW-0472">Membrane</keyword>
<protein>
    <submittedName>
        <fullName evidence="13">Cytochrome c-type biogenesis protein CcmF</fullName>
    </submittedName>
</protein>
<feature type="transmembrane region" description="Helical" evidence="10">
    <location>
        <begin position="311"/>
        <end position="331"/>
    </location>
</feature>
<organism evidence="13 14">
    <name type="scientific">Maricaulis salignorans</name>
    <dbReference type="NCBI Taxonomy" id="144026"/>
    <lineage>
        <taxon>Bacteria</taxon>
        <taxon>Pseudomonadati</taxon>
        <taxon>Pseudomonadota</taxon>
        <taxon>Alphaproteobacteria</taxon>
        <taxon>Maricaulales</taxon>
        <taxon>Maricaulaceae</taxon>
        <taxon>Maricaulis</taxon>
    </lineage>
</organism>
<evidence type="ECO:0000256" key="7">
    <source>
        <dbReference type="ARBA" id="ARBA00022989"/>
    </source>
</evidence>
<dbReference type="PRINTS" id="PR01411">
    <property type="entry name" value="CCMFBIOGNSIS"/>
</dbReference>
<dbReference type="NCBIfam" id="NF007691">
    <property type="entry name" value="PRK10369.1"/>
    <property type="match status" value="1"/>
</dbReference>
<keyword evidence="5 10" id="KW-0812">Transmembrane</keyword>
<evidence type="ECO:0000259" key="11">
    <source>
        <dbReference type="Pfam" id="PF01578"/>
    </source>
</evidence>
<reference evidence="13 14" key="1">
    <citation type="submission" date="2016-10" db="EMBL/GenBank/DDBJ databases">
        <authorList>
            <person name="de Groot N.N."/>
        </authorList>
    </citation>
    <scope>NUCLEOTIDE SEQUENCE [LARGE SCALE GENOMIC DNA]</scope>
    <source>
        <strain evidence="13 14">DSM 16077</strain>
    </source>
</reference>
<evidence type="ECO:0000256" key="4">
    <source>
        <dbReference type="ARBA" id="ARBA00022519"/>
    </source>
</evidence>
<feature type="transmembrane region" description="Helical" evidence="10">
    <location>
        <begin position="175"/>
        <end position="195"/>
    </location>
</feature>
<feature type="transmembrane region" description="Helical" evidence="10">
    <location>
        <begin position="96"/>
        <end position="114"/>
    </location>
</feature>
<evidence type="ECO:0000259" key="12">
    <source>
        <dbReference type="Pfam" id="PF16327"/>
    </source>
</evidence>
<dbReference type="GO" id="GO:0020037">
    <property type="term" value="F:heme binding"/>
    <property type="evidence" value="ECO:0007669"/>
    <property type="project" value="InterPro"/>
</dbReference>
<proteinExistence type="inferred from homology"/>
<dbReference type="Proteomes" id="UP000199759">
    <property type="component" value="Unassembled WGS sequence"/>
</dbReference>
<comment type="similarity">
    <text evidence="2">Belongs to the CcmF/CycK/Ccl1/NrfE/CcsA family.</text>
</comment>
<dbReference type="Pfam" id="PF01578">
    <property type="entry name" value="Cytochrom_C_asm"/>
    <property type="match status" value="1"/>
</dbReference>
<feature type="transmembrane region" description="Helical" evidence="10">
    <location>
        <begin position="207"/>
        <end position="229"/>
    </location>
</feature>
<keyword evidence="6" id="KW-0201">Cytochrome c-type biogenesis</keyword>
<evidence type="ECO:0000256" key="1">
    <source>
        <dbReference type="ARBA" id="ARBA00004429"/>
    </source>
</evidence>
<evidence type="ECO:0000256" key="9">
    <source>
        <dbReference type="ARBA" id="ARBA00037230"/>
    </source>
</evidence>
<dbReference type="InterPro" id="IPR032523">
    <property type="entry name" value="CcmF_C"/>
</dbReference>
<feature type="transmembrane region" description="Helical" evidence="10">
    <location>
        <begin position="449"/>
        <end position="468"/>
    </location>
</feature>
<feature type="transmembrane region" description="Helical" evidence="10">
    <location>
        <begin position="277"/>
        <end position="305"/>
    </location>
</feature>
<dbReference type="OrthoDB" id="9761451at2"/>
<evidence type="ECO:0000256" key="5">
    <source>
        <dbReference type="ARBA" id="ARBA00022692"/>
    </source>
</evidence>
<feature type="transmembrane region" description="Helical" evidence="10">
    <location>
        <begin position="489"/>
        <end position="516"/>
    </location>
</feature>
<dbReference type="PANTHER" id="PTHR43653:SF1">
    <property type="entry name" value="CYTOCHROME C-TYPE BIOGENESIS PROTEIN CCMF"/>
    <property type="match status" value="1"/>
</dbReference>
<feature type="transmembrane region" description="Helical" evidence="10">
    <location>
        <begin position="352"/>
        <end position="374"/>
    </location>
</feature>
<dbReference type="AlphaFoldDB" id="A0A1G9TM55"/>
<feature type="transmembrane region" description="Helical" evidence="10">
    <location>
        <begin position="614"/>
        <end position="638"/>
    </location>
</feature>
<accession>A0A1G9TM55</accession>
<dbReference type="NCBIfam" id="TIGR00353">
    <property type="entry name" value="nrfE"/>
    <property type="match status" value="1"/>
</dbReference>
<dbReference type="EMBL" id="FNHG01000012">
    <property type="protein sequence ID" value="SDM48846.1"/>
    <property type="molecule type" value="Genomic_DNA"/>
</dbReference>